<reference evidence="2" key="1">
    <citation type="journal article" date="2020" name="New Phytol.">
        <title>Comparative genomics reveals dynamic genome evolution in host specialist ectomycorrhizal fungi.</title>
        <authorList>
            <person name="Lofgren L.A."/>
            <person name="Nguyen N.H."/>
            <person name="Vilgalys R."/>
            <person name="Ruytinx J."/>
            <person name="Liao H.L."/>
            <person name="Branco S."/>
            <person name="Kuo A."/>
            <person name="LaButti K."/>
            <person name="Lipzen A."/>
            <person name="Andreopoulos W."/>
            <person name="Pangilinan J."/>
            <person name="Riley R."/>
            <person name="Hundley H."/>
            <person name="Na H."/>
            <person name="Barry K."/>
            <person name="Grigoriev I.V."/>
            <person name="Stajich J.E."/>
            <person name="Kennedy P.G."/>
        </authorList>
    </citation>
    <scope>NUCLEOTIDE SEQUENCE</scope>
    <source>
        <strain evidence="2">FC203</strain>
    </source>
</reference>
<keyword evidence="3" id="KW-1185">Reference proteome</keyword>
<comment type="caution">
    <text evidence="2">The sequence shown here is derived from an EMBL/GenBank/DDBJ whole genome shotgun (WGS) entry which is preliminary data.</text>
</comment>
<dbReference type="GeneID" id="64656186"/>
<proteinExistence type="predicted"/>
<organism evidence="2 3">
    <name type="scientific">Suillus fuscotomentosus</name>
    <dbReference type="NCBI Taxonomy" id="1912939"/>
    <lineage>
        <taxon>Eukaryota</taxon>
        <taxon>Fungi</taxon>
        <taxon>Dikarya</taxon>
        <taxon>Basidiomycota</taxon>
        <taxon>Agaricomycotina</taxon>
        <taxon>Agaricomycetes</taxon>
        <taxon>Agaricomycetidae</taxon>
        <taxon>Boletales</taxon>
        <taxon>Suillineae</taxon>
        <taxon>Suillaceae</taxon>
        <taxon>Suillus</taxon>
    </lineage>
</organism>
<feature type="region of interest" description="Disordered" evidence="1">
    <location>
        <begin position="118"/>
        <end position="148"/>
    </location>
</feature>
<dbReference type="AlphaFoldDB" id="A0AAD4HKF5"/>
<sequence length="162" mass="19111">APFHFDLRILLPKWLLRMALLEFKMLHLAWFAAADLCGIRRYCWRFARLRLPEQNRTIYTCILEKVIQSKPRQYYKSNVLRGEAHSGHWTVNPSPHVLLRAVGNIYEVIECTRRFCSGSNSKTSPSEVDIATTAQEEDEEGRNESREYERGKLWQISEYDIY</sequence>
<feature type="non-terminal residue" evidence="2">
    <location>
        <position position="1"/>
    </location>
</feature>
<gene>
    <name evidence="2" type="ORF">F5891DRAFT_1038314</name>
</gene>
<dbReference type="RefSeq" id="XP_041225017.1">
    <property type="nucleotide sequence ID" value="XM_041361888.1"/>
</dbReference>
<dbReference type="EMBL" id="JABBWK010000032">
    <property type="protein sequence ID" value="KAG1899441.1"/>
    <property type="molecule type" value="Genomic_DNA"/>
</dbReference>
<evidence type="ECO:0000313" key="2">
    <source>
        <dbReference type="EMBL" id="KAG1899441.1"/>
    </source>
</evidence>
<protein>
    <submittedName>
        <fullName evidence="2">Uncharacterized protein</fullName>
    </submittedName>
</protein>
<evidence type="ECO:0000313" key="3">
    <source>
        <dbReference type="Proteomes" id="UP001195769"/>
    </source>
</evidence>
<accession>A0AAD4HKF5</accession>
<evidence type="ECO:0000256" key="1">
    <source>
        <dbReference type="SAM" id="MobiDB-lite"/>
    </source>
</evidence>
<dbReference type="Proteomes" id="UP001195769">
    <property type="component" value="Unassembled WGS sequence"/>
</dbReference>
<name>A0AAD4HKF5_9AGAM</name>